<evidence type="ECO:0000256" key="14">
    <source>
        <dbReference type="ARBA" id="ARBA00022989"/>
    </source>
</evidence>
<feature type="transmembrane region" description="Helical" evidence="22">
    <location>
        <begin position="348"/>
        <end position="369"/>
    </location>
</feature>
<proteinExistence type="inferred from homology"/>
<feature type="transmembrane region" description="Helical" evidence="22">
    <location>
        <begin position="240"/>
        <end position="260"/>
    </location>
</feature>
<evidence type="ECO:0000259" key="23">
    <source>
        <dbReference type="PROSITE" id="PS51379"/>
    </source>
</evidence>
<evidence type="ECO:0000313" key="25">
    <source>
        <dbReference type="EMBL" id="KAH0437270.1"/>
    </source>
</evidence>
<dbReference type="GO" id="GO:0003954">
    <property type="term" value="F:NADH dehydrogenase activity"/>
    <property type="evidence" value="ECO:0007669"/>
    <property type="project" value="TreeGrafter"/>
</dbReference>
<feature type="transmembrane region" description="Helical" evidence="22">
    <location>
        <begin position="1195"/>
        <end position="1216"/>
    </location>
</feature>
<evidence type="ECO:0000256" key="9">
    <source>
        <dbReference type="ARBA" id="ARBA00022692"/>
    </source>
</evidence>
<feature type="transmembrane region" description="Helical" evidence="22">
    <location>
        <begin position="567"/>
        <end position="584"/>
    </location>
</feature>
<evidence type="ECO:0000256" key="8">
    <source>
        <dbReference type="ARBA" id="ARBA00022528"/>
    </source>
</evidence>
<keyword evidence="15" id="KW-0520">NAD</keyword>
<evidence type="ECO:0000256" key="1">
    <source>
        <dbReference type="ARBA" id="ARBA00004059"/>
    </source>
</evidence>
<gene>
    <name evidence="25" type="ORF">IEQ34_026240</name>
    <name evidence="24" type="ORF">IEQ34_026275</name>
</gene>
<name>A0AAV7FML5_DENCH</name>
<keyword evidence="13" id="KW-1278">Translocase</keyword>
<evidence type="ECO:0000256" key="13">
    <source>
        <dbReference type="ARBA" id="ARBA00022967"/>
    </source>
</evidence>
<feature type="transmembrane region" description="Helical" evidence="22">
    <location>
        <begin position="630"/>
        <end position="651"/>
    </location>
</feature>
<dbReference type="PRINTS" id="PR01435">
    <property type="entry name" value="NPOXDRDTASE5"/>
</dbReference>
<evidence type="ECO:0000256" key="16">
    <source>
        <dbReference type="ARBA" id="ARBA00023078"/>
    </source>
</evidence>
<comment type="similarity">
    <text evidence="3">Belongs to the complex I subunit 5 family.</text>
</comment>
<dbReference type="InterPro" id="IPR010227">
    <property type="entry name" value="NADH_Q_OxRdtase_chainM/4"/>
</dbReference>
<evidence type="ECO:0000256" key="20">
    <source>
        <dbReference type="ARBA" id="ARBA00047726"/>
    </source>
</evidence>
<evidence type="ECO:0000256" key="2">
    <source>
        <dbReference type="ARBA" id="ARBA00004454"/>
    </source>
</evidence>
<feature type="transmembrane region" description="Helical" evidence="22">
    <location>
        <begin position="522"/>
        <end position="546"/>
    </location>
</feature>
<dbReference type="GO" id="GO:0008137">
    <property type="term" value="F:NADH dehydrogenase (ubiquinone) activity"/>
    <property type="evidence" value="ECO:0007669"/>
    <property type="project" value="InterPro"/>
</dbReference>
<keyword evidence="12" id="KW-0618">Plastoquinone</keyword>
<feature type="transmembrane region" description="Helical" evidence="22">
    <location>
        <begin position="679"/>
        <end position="700"/>
    </location>
</feature>
<feature type="transmembrane region" description="Helical" evidence="22">
    <location>
        <begin position="1312"/>
        <end position="1335"/>
    </location>
</feature>
<keyword evidence="14 22" id="KW-1133">Transmembrane helix</keyword>
<dbReference type="Pfam" id="PF01010">
    <property type="entry name" value="Proton_antipo_C"/>
    <property type="match status" value="1"/>
</dbReference>
<dbReference type="InterPro" id="IPR001516">
    <property type="entry name" value="Proton_antipo_N"/>
</dbReference>
<feature type="transmembrane region" description="Helical" evidence="22">
    <location>
        <begin position="410"/>
        <end position="430"/>
    </location>
</feature>
<evidence type="ECO:0000313" key="24">
    <source>
        <dbReference type="EMBL" id="KAH0437224.1"/>
    </source>
</evidence>
<feature type="transmembrane region" description="Helical" evidence="22">
    <location>
        <begin position="217"/>
        <end position="234"/>
    </location>
</feature>
<organism evidence="25 26">
    <name type="scientific">Dendrobium chrysotoxum</name>
    <name type="common">Orchid</name>
    <dbReference type="NCBI Taxonomy" id="161865"/>
    <lineage>
        <taxon>Eukaryota</taxon>
        <taxon>Viridiplantae</taxon>
        <taxon>Streptophyta</taxon>
        <taxon>Embryophyta</taxon>
        <taxon>Tracheophyta</taxon>
        <taxon>Spermatophyta</taxon>
        <taxon>Magnoliopsida</taxon>
        <taxon>Liliopsida</taxon>
        <taxon>Asparagales</taxon>
        <taxon>Orchidaceae</taxon>
        <taxon>Epidendroideae</taxon>
        <taxon>Malaxideae</taxon>
        <taxon>Dendrobiinae</taxon>
        <taxon>Dendrobium</taxon>
    </lineage>
</organism>
<keyword evidence="8" id="KW-0934">Plastid</keyword>
<feature type="transmembrane region" description="Helical" evidence="22">
    <location>
        <begin position="1015"/>
        <end position="1038"/>
    </location>
</feature>
<feature type="transmembrane region" description="Helical" evidence="22">
    <location>
        <begin position="1137"/>
        <end position="1162"/>
    </location>
</feature>
<comment type="catalytic activity">
    <reaction evidence="20">
        <text>a plastoquinone + NADPH + (n+1) H(+)(in) = a plastoquinol + NADP(+) + n H(+)(out)</text>
        <dbReference type="Rhea" id="RHEA:42612"/>
        <dbReference type="Rhea" id="RHEA-COMP:9561"/>
        <dbReference type="Rhea" id="RHEA-COMP:9562"/>
        <dbReference type="ChEBI" id="CHEBI:15378"/>
        <dbReference type="ChEBI" id="CHEBI:17757"/>
        <dbReference type="ChEBI" id="CHEBI:57783"/>
        <dbReference type="ChEBI" id="CHEBI:58349"/>
        <dbReference type="ChEBI" id="CHEBI:62192"/>
    </reaction>
</comment>
<comment type="function">
    <text evidence="1">NDH shuttles electrons from NAD(P)H:plastoquinone, via FMN and iron-sulfur (Fe-S) centers, to quinones in the photosynthetic chain and possibly in a chloroplast respiratory chain. The immediate electron acceptor for the enzyme in this species is believed to be plastoquinone. Couples the redox reaction to proton translocation, and thus conserves the redox energy in a proton gradient.</text>
</comment>
<dbReference type="GO" id="GO:0042773">
    <property type="term" value="P:ATP synthesis coupled electron transport"/>
    <property type="evidence" value="ECO:0007669"/>
    <property type="project" value="InterPro"/>
</dbReference>
<evidence type="ECO:0000256" key="10">
    <source>
        <dbReference type="ARBA" id="ARBA00022719"/>
    </source>
</evidence>
<evidence type="ECO:0000256" key="15">
    <source>
        <dbReference type="ARBA" id="ARBA00023027"/>
    </source>
</evidence>
<evidence type="ECO:0000256" key="22">
    <source>
        <dbReference type="SAM" id="Phobius"/>
    </source>
</evidence>
<feature type="transmembrane region" description="Helical" evidence="22">
    <location>
        <begin position="604"/>
        <end position="623"/>
    </location>
</feature>
<sequence length="1343" mass="151706">MLPMVTGFMNYGKQTIRAARYIGQSFIITLSHTNRLPVTIQYPYEKSITSERFRGRIHFEFDKCIACEVCVRVCPIDLPIVDWKFEKDIKKKQLLHYSIDFGVCIFCVLILGGLGVLFSLVNNTSCFAHIRGGNKVYRWYTLCICILELLLMTYVFCYHFQLDDPLIQLKEDYKWINLFDFHWRLGTDGLSIGPILLTGFITTLATLAAWPVTRNPRFFYFLMLAMYSGQIGSFSSRDLLLFFIMWELELIPVYLLLSMWGGKKRLYSATKFILCTAGGSIFLLIGVLGMGLYGSNEPTLDLEKLANQSYPAALEIILYFGFLIAYAVKSPMIPLHTWLPDTHGEAHYSTCMLLAGILLKMGAYGLIRINMELLAHAHSRLSPWLVIVGIIQIIYAASTSLGQRNLKKRIAYSSVSHMGFIIIGIGSITGMGLNGAILQILSHGLIGAALFFLAGTSCDRIRFVYLEEMGGISIPMPKIFTMFSSFSMASLALPGMSGFVAEFLVFFGIITSPKYLFMPKMLITFVMAIGMILTPIYLLSMLRQIFYGYKLFNIPNSNFFDSGPRELFVLICIFLPVIGIGFYPDFVLPLSVDKKVLEFFDFPIFTILLTMSIGFGLLLIPTATKDLRRMWAFLSVLLLSIAIWFSANLSIQQINGSLTYQYLWSWTINNDFLLEFGHLIDPLTSIMSILITTVGIMVFIYSDNYMSHDQGYLRFFAYMSFSNASMLGLVTSSNLIQIYIFWELVGMCSYLLIGFWFTRPVAASACQKAFVTNRIGDFGLLLGILGFYWITGSFEFRDLFQIVNILIHNNGVNSLFATLCAFLLFVGAVAKSAQFPLHIWLPDAMEGPTPISALIHAATMVAAGIFLVARLLPLFIVIPYIMNLICLVGIITVLLGATLALAQRDIKRSLAYSTMSQLGYIMLALGIGSYRAALFHLITHAYSKALLFLGSGSIIHSMEPIVGYSPEKSQNMVLMGGLTKYVPITKTTFLLGTLSLCGIPPLACFWSKDEILHDSWLYSPIFALIAWFTTGLTAFYMFRMYLLTFDGYLRIHFQDYSSISSTKDSSFYSISLWGKGTLNKVNRNSFFSKMNKNKVCFFSKDISKIDKNVRSKIRDFSTYFRNRYTYMYPHESSNTMLFPLLILVLFTLFIGSIGISLNGGIIDLDLLSKWLTPSTTFFHQKLNSSEDWYGSLSNAFFSVSIALFGLFIASIFYGSIYSSFKNLGLINFFFKIGPKRIILDKIKGVIYNWSYNRGYIDILYTGIFTMSIRGLAELTQFFDKYLIDGILNGIGVASFFMGEGIKYIGGGRISSYLFLYFSYVSIFLFLFILFFFSSFSLPNSQFS</sequence>
<feature type="transmembrane region" description="Helical" evidence="22">
    <location>
        <begin position="436"/>
        <end position="458"/>
    </location>
</feature>
<comment type="subcellular location">
    <subcellularLocation>
        <location evidence="2">Plastid</location>
        <location evidence="2">Chloroplast thylakoid membrane</location>
        <topology evidence="2">Multi-pass membrane protein</topology>
    </subcellularLocation>
</comment>
<dbReference type="GO" id="GO:0048038">
    <property type="term" value="F:quinone binding"/>
    <property type="evidence" value="ECO:0007669"/>
    <property type="project" value="UniProtKB-KW"/>
</dbReference>
<feature type="transmembrane region" description="Helical" evidence="22">
    <location>
        <begin position="770"/>
        <end position="791"/>
    </location>
</feature>
<keyword evidence="7" id="KW-0813">Transport</keyword>
<dbReference type="EMBL" id="JAGFBR010000733">
    <property type="protein sequence ID" value="KAH0437270.1"/>
    <property type="molecule type" value="Genomic_DNA"/>
</dbReference>
<feature type="transmembrane region" description="Helical" evidence="22">
    <location>
        <begin position="736"/>
        <end position="758"/>
    </location>
</feature>
<dbReference type="Gene3D" id="1.20.5.2700">
    <property type="match status" value="1"/>
</dbReference>
<feature type="transmembrane region" description="Helical" evidence="22">
    <location>
        <begin position="94"/>
        <end position="118"/>
    </location>
</feature>
<protein>
    <recommendedName>
        <fullName evidence="6">NAD(P)H-quinone oxidoreductase subunit 5, chloroplastic</fullName>
    </recommendedName>
    <alternativeName>
        <fullName evidence="19">NAD(P)H dehydrogenase subunit 5</fullName>
    </alternativeName>
    <alternativeName>
        <fullName evidence="18">NADH-plastoquinone oxidoreductase subunit 5</fullName>
    </alternativeName>
</protein>
<dbReference type="NCBIfam" id="NF005141">
    <property type="entry name" value="PRK06590.1"/>
    <property type="match status" value="1"/>
</dbReference>
<dbReference type="InterPro" id="IPR017896">
    <property type="entry name" value="4Fe4S_Fe-S-bd"/>
</dbReference>
<dbReference type="Pfam" id="PF00662">
    <property type="entry name" value="Proton_antipo_N"/>
    <property type="match status" value="1"/>
</dbReference>
<accession>A0AAV7FML5</accession>
<dbReference type="PROSITE" id="PS00198">
    <property type="entry name" value="4FE4S_FER_1"/>
    <property type="match status" value="1"/>
</dbReference>
<evidence type="ECO:0000256" key="12">
    <source>
        <dbReference type="ARBA" id="ARBA00022957"/>
    </source>
</evidence>
<feature type="transmembrane region" description="Helical" evidence="22">
    <location>
        <begin position="139"/>
        <end position="161"/>
    </location>
</feature>
<dbReference type="PANTHER" id="PTHR42829">
    <property type="entry name" value="NADH-UBIQUINONE OXIDOREDUCTASE CHAIN 5"/>
    <property type="match status" value="1"/>
</dbReference>
<keyword evidence="10" id="KW-0874">Quinone</keyword>
<dbReference type="GO" id="GO:0009535">
    <property type="term" value="C:chloroplast thylakoid membrane"/>
    <property type="evidence" value="ECO:0007669"/>
    <property type="project" value="UniProtKB-SubCell"/>
</dbReference>
<dbReference type="Gene3D" id="3.30.70.3270">
    <property type="match status" value="1"/>
</dbReference>
<evidence type="ECO:0000256" key="17">
    <source>
        <dbReference type="ARBA" id="ARBA00023136"/>
    </source>
</evidence>
<evidence type="ECO:0000256" key="19">
    <source>
        <dbReference type="ARBA" id="ARBA00031649"/>
    </source>
</evidence>
<evidence type="ECO:0000256" key="7">
    <source>
        <dbReference type="ARBA" id="ARBA00022448"/>
    </source>
</evidence>
<keyword evidence="8" id="KW-0150">Chloroplast</keyword>
<dbReference type="SUPFAM" id="SSF54862">
    <property type="entry name" value="4Fe-4S ferredoxins"/>
    <property type="match status" value="1"/>
</dbReference>
<feature type="transmembrane region" description="Helical" evidence="22">
    <location>
        <begin position="381"/>
        <end position="398"/>
    </location>
</feature>
<evidence type="ECO:0000256" key="5">
    <source>
        <dbReference type="ARBA" id="ARBA00011199"/>
    </source>
</evidence>
<dbReference type="Pfam" id="PF00037">
    <property type="entry name" value="Fer4"/>
    <property type="match status" value="1"/>
</dbReference>
<comment type="catalytic activity">
    <reaction evidence="21">
        <text>a plastoquinone + NADH + (n+1) H(+)(in) = a plastoquinol + NAD(+) + n H(+)(out)</text>
        <dbReference type="Rhea" id="RHEA:42608"/>
        <dbReference type="Rhea" id="RHEA-COMP:9561"/>
        <dbReference type="Rhea" id="RHEA-COMP:9562"/>
        <dbReference type="ChEBI" id="CHEBI:15378"/>
        <dbReference type="ChEBI" id="CHEBI:17757"/>
        <dbReference type="ChEBI" id="CHEBI:57540"/>
        <dbReference type="ChEBI" id="CHEBI:57945"/>
        <dbReference type="ChEBI" id="CHEBI:62192"/>
    </reaction>
</comment>
<dbReference type="Pfam" id="PF00361">
    <property type="entry name" value="Proton_antipo_M"/>
    <property type="match status" value="2"/>
</dbReference>
<dbReference type="InterPro" id="IPR018393">
    <property type="entry name" value="NADHpl_OxRdtase_5_subgr"/>
</dbReference>
<dbReference type="InterPro" id="IPR002128">
    <property type="entry name" value="NADH_UbQ_OxRdtase_chlpt_su5_C"/>
</dbReference>
<feature type="transmembrane region" description="Helical" evidence="22">
    <location>
        <begin position="272"/>
        <end position="290"/>
    </location>
</feature>
<dbReference type="GO" id="GO:0015990">
    <property type="term" value="P:electron transport coupled proton transport"/>
    <property type="evidence" value="ECO:0007669"/>
    <property type="project" value="TreeGrafter"/>
</dbReference>
<feature type="domain" description="4Fe-4S ferredoxin-type" evidence="23">
    <location>
        <begin position="55"/>
        <end position="84"/>
    </location>
</feature>
<feature type="transmembrane region" description="Helical" evidence="22">
    <location>
        <begin position="878"/>
        <end position="902"/>
    </location>
</feature>
<evidence type="ECO:0000256" key="11">
    <source>
        <dbReference type="ARBA" id="ARBA00022857"/>
    </source>
</evidence>
<dbReference type="PROSITE" id="PS51379">
    <property type="entry name" value="4FE4S_FER_2"/>
    <property type="match status" value="1"/>
</dbReference>
<dbReference type="EMBL" id="JAGFBR010000734">
    <property type="protein sequence ID" value="KAH0437224.1"/>
    <property type="molecule type" value="Genomic_DNA"/>
</dbReference>
<dbReference type="PANTHER" id="PTHR42829:SF2">
    <property type="entry name" value="NADH-UBIQUINONE OXIDOREDUCTASE CHAIN 5"/>
    <property type="match status" value="1"/>
</dbReference>
<dbReference type="InterPro" id="IPR003945">
    <property type="entry name" value="NU5C-like"/>
</dbReference>
<feature type="transmembrane region" description="Helical" evidence="22">
    <location>
        <begin position="811"/>
        <end position="830"/>
    </location>
</feature>
<evidence type="ECO:0000313" key="26">
    <source>
        <dbReference type="Proteomes" id="UP000775213"/>
    </source>
</evidence>
<feature type="transmembrane region" description="Helical" evidence="22">
    <location>
        <begin position="190"/>
        <end position="210"/>
    </location>
</feature>
<dbReference type="InterPro" id="IPR001750">
    <property type="entry name" value="ND/Mrp_TM"/>
</dbReference>
<reference evidence="25" key="2">
    <citation type="submission" date="2021-03" db="EMBL/GenBank/DDBJ databases">
        <authorList>
            <person name="Zhang Y."/>
            <person name="Zhang G.-Q."/>
            <person name="Huang T."/>
            <person name="Niu S.-C."/>
            <person name="Liu Z.-J."/>
        </authorList>
    </citation>
    <scope>NUCLEOTIDE SEQUENCE</scope>
    <source>
        <strain evidence="25">Lindl</strain>
        <tissue evidence="25">Fresh leaves</tissue>
    </source>
</reference>
<feature type="transmembrane region" description="Helical" evidence="22">
    <location>
        <begin position="310"/>
        <end position="328"/>
    </location>
</feature>
<evidence type="ECO:0000256" key="3">
    <source>
        <dbReference type="ARBA" id="ARBA00008200"/>
    </source>
</evidence>
<dbReference type="Proteomes" id="UP000775213">
    <property type="component" value="Unassembled WGS sequence"/>
</dbReference>
<keyword evidence="11" id="KW-0521">NADP</keyword>
<keyword evidence="17 22" id="KW-0472">Membrane</keyword>
<dbReference type="PRINTS" id="PR01434">
    <property type="entry name" value="NADHDHGNASE5"/>
</dbReference>
<dbReference type="InterPro" id="IPR017900">
    <property type="entry name" value="4Fe4S_Fe_S_CS"/>
</dbReference>
<dbReference type="NCBIfam" id="TIGR01972">
    <property type="entry name" value="NDH_I_M"/>
    <property type="match status" value="1"/>
</dbReference>
<comment type="subunit">
    <text evidence="5">NDH is composed of at least 16 different subunits, 5 of which are encoded in the nucleus.</text>
</comment>
<reference evidence="25 26" key="1">
    <citation type="journal article" date="2021" name="Hortic Res">
        <title>Chromosome-scale assembly of the Dendrobium chrysotoxum genome enhances the understanding of orchid evolution.</title>
        <authorList>
            <person name="Zhang Y."/>
            <person name="Zhang G.Q."/>
            <person name="Zhang D."/>
            <person name="Liu X.D."/>
            <person name="Xu X.Y."/>
            <person name="Sun W.H."/>
            <person name="Yu X."/>
            <person name="Zhu X."/>
            <person name="Wang Z.W."/>
            <person name="Zhao X."/>
            <person name="Zhong W.Y."/>
            <person name="Chen H."/>
            <person name="Yin W.L."/>
            <person name="Huang T."/>
            <person name="Niu S.C."/>
            <person name="Liu Z.J."/>
        </authorList>
    </citation>
    <scope>NUCLEOTIDE SEQUENCE [LARGE SCALE GENOMIC DNA]</scope>
    <source>
        <strain evidence="25">Lindl</strain>
    </source>
</reference>
<evidence type="ECO:0000256" key="4">
    <source>
        <dbReference type="ARBA" id="ARBA00009025"/>
    </source>
</evidence>
<evidence type="ECO:0000256" key="18">
    <source>
        <dbReference type="ARBA" id="ARBA00029876"/>
    </source>
</evidence>
<evidence type="ECO:0000256" key="21">
    <source>
        <dbReference type="ARBA" id="ARBA00048026"/>
    </source>
</evidence>
<comment type="similarity">
    <text evidence="4">Belongs to the complex I subunit 4 family.</text>
</comment>
<keyword evidence="16" id="KW-0793">Thylakoid</keyword>
<comment type="caution">
    <text evidence="25">The sequence shown here is derived from an EMBL/GenBank/DDBJ whole genome shotgun (WGS) entry which is preliminary data.</text>
</comment>
<dbReference type="NCBIfam" id="TIGR01974">
    <property type="entry name" value="NDH_I_L"/>
    <property type="match status" value="1"/>
</dbReference>
<keyword evidence="26" id="KW-1185">Reference proteome</keyword>
<feature type="transmembrane region" description="Helical" evidence="22">
    <location>
        <begin position="479"/>
        <end position="510"/>
    </location>
</feature>
<feature type="transmembrane region" description="Helical" evidence="22">
    <location>
        <begin position="918"/>
        <end position="939"/>
    </location>
</feature>
<evidence type="ECO:0000256" key="6">
    <source>
        <dbReference type="ARBA" id="ARBA00018648"/>
    </source>
</evidence>
<keyword evidence="9 22" id="KW-0812">Transmembrane</keyword>
<feature type="transmembrane region" description="Helical" evidence="22">
    <location>
        <begin position="851"/>
        <end position="872"/>
    </location>
</feature>
<feature type="transmembrane region" description="Helical" evidence="22">
    <location>
        <begin position="712"/>
        <end position="730"/>
    </location>
</feature>